<evidence type="ECO:0000256" key="9">
    <source>
        <dbReference type="ARBA" id="ARBA00023242"/>
    </source>
</evidence>
<evidence type="ECO:0000256" key="4">
    <source>
        <dbReference type="ARBA" id="ARBA00019572"/>
    </source>
</evidence>
<dbReference type="OrthoDB" id="10264038at2759"/>
<dbReference type="GO" id="GO:0035925">
    <property type="term" value="F:mRNA 3'-UTR AU-rich region binding"/>
    <property type="evidence" value="ECO:0007669"/>
    <property type="project" value="TreeGrafter"/>
</dbReference>
<sequence length="445" mass="50044">YITLWYPEVCCISRLCHIWRIIWTRIDGREPYDLRKIKITFGLDYGCCHVELGKTRVMAQVSCEIAAPKQTRLNEGTMFINVELSPMAAPQFETRSQDLNTEITRLLERSIKNSRCVDLESLCIMAGEKVWELRVDVHVLNHEGNILDCANIAAIAALAHFRRPDVTVCGEEITVHPADERDPVPLSILHMPLCVTFAFFHNGKCLILDPNEREERVMDGKMVVSMNKHREICTLQISGQMLLEKDQIFRCTNMAVKKVIVLTELIQLSLENDSNARAAGEKFGFAESVETNEITTEYKEESEVDMSDIDDQVVMATQNGNSEDGSIEELELDMETKVTIMFEGTGMIGQGGANTWDMDEDMESDLTEHKQKPQANSRSATIAKHIGGDLSGESEEEDTVMLQQEDIGLQSKPIISSEEPTGNEIDLTAALAKPRGKKKKSKHKH</sequence>
<dbReference type="Gene3D" id="3.30.230.70">
    <property type="entry name" value="GHMP Kinase, N-terminal domain"/>
    <property type="match status" value="1"/>
</dbReference>
<dbReference type="GO" id="GO:0034476">
    <property type="term" value="P:U5 snRNA 3'-end processing"/>
    <property type="evidence" value="ECO:0007669"/>
    <property type="project" value="TreeGrafter"/>
</dbReference>
<feature type="compositionally biased region" description="Basic residues" evidence="11">
    <location>
        <begin position="434"/>
        <end position="445"/>
    </location>
</feature>
<evidence type="ECO:0000256" key="7">
    <source>
        <dbReference type="ARBA" id="ARBA00022835"/>
    </source>
</evidence>
<evidence type="ECO:0000256" key="5">
    <source>
        <dbReference type="ARBA" id="ARBA00022490"/>
    </source>
</evidence>
<dbReference type="GO" id="GO:0071035">
    <property type="term" value="P:nuclear polyadenylation-dependent rRNA catabolic process"/>
    <property type="evidence" value="ECO:0007669"/>
    <property type="project" value="TreeGrafter"/>
</dbReference>
<comment type="similarity">
    <text evidence="3">Belongs to the RNase PH family.</text>
</comment>
<dbReference type="GO" id="GO:0000176">
    <property type="term" value="C:nuclear exosome (RNase complex)"/>
    <property type="evidence" value="ECO:0007669"/>
    <property type="project" value="TreeGrafter"/>
</dbReference>
<keyword evidence="8" id="KW-0694">RNA-binding</keyword>
<evidence type="ECO:0000256" key="8">
    <source>
        <dbReference type="ARBA" id="ARBA00022884"/>
    </source>
</evidence>
<evidence type="ECO:0000256" key="6">
    <source>
        <dbReference type="ARBA" id="ARBA00022552"/>
    </source>
</evidence>
<comment type="caution">
    <text evidence="12">The sequence shown here is derived from an EMBL/GenBank/DDBJ whole genome shotgun (WGS) entry which is preliminary data.</text>
</comment>
<protein>
    <recommendedName>
        <fullName evidence="4">Exosome complex component RRP45</fullName>
    </recommendedName>
    <alternativeName>
        <fullName evidence="10">Exosome component 9</fullName>
    </alternativeName>
</protein>
<dbReference type="PANTHER" id="PTHR11097">
    <property type="entry name" value="EXOSOME COMPLEX EXONUCLEASE RIBOSOMAL RNA PROCESSING PROTEIN"/>
    <property type="match status" value="1"/>
</dbReference>
<dbReference type="SUPFAM" id="SSF55666">
    <property type="entry name" value="Ribonuclease PH domain 2-like"/>
    <property type="match status" value="1"/>
</dbReference>
<keyword evidence="13" id="KW-1185">Reference proteome</keyword>
<dbReference type="GO" id="GO:0071038">
    <property type="term" value="P:TRAMP-dependent tRNA surveillance pathway"/>
    <property type="evidence" value="ECO:0007669"/>
    <property type="project" value="TreeGrafter"/>
</dbReference>
<dbReference type="Pfam" id="PF03725">
    <property type="entry name" value="RNase_PH_C"/>
    <property type="match status" value="1"/>
</dbReference>
<reference evidence="12" key="1">
    <citation type="submission" date="2022-03" db="EMBL/GenBank/DDBJ databases">
        <authorList>
            <person name="Martin C."/>
        </authorList>
    </citation>
    <scope>NUCLEOTIDE SEQUENCE</scope>
</reference>
<keyword evidence="6" id="KW-0698">rRNA processing</keyword>
<dbReference type="EMBL" id="CAIIXF020000002">
    <property type="protein sequence ID" value="CAH1777155.1"/>
    <property type="molecule type" value="Genomic_DNA"/>
</dbReference>
<dbReference type="InterPro" id="IPR001247">
    <property type="entry name" value="ExoRNase_PH_dom1"/>
</dbReference>
<dbReference type="CDD" id="cd11368">
    <property type="entry name" value="RNase_PH_RRP45"/>
    <property type="match status" value="1"/>
</dbReference>
<dbReference type="GO" id="GO:0034475">
    <property type="term" value="P:U4 snRNA 3'-end processing"/>
    <property type="evidence" value="ECO:0007669"/>
    <property type="project" value="TreeGrafter"/>
</dbReference>
<feature type="non-terminal residue" evidence="12">
    <location>
        <position position="1"/>
    </location>
</feature>
<proteinExistence type="inferred from homology"/>
<dbReference type="GO" id="GO:0000467">
    <property type="term" value="P:exonucleolytic trimming to generate mature 3'-end of 5.8S rRNA from tricistronic rRNA transcript (SSU-rRNA, 5.8S rRNA, LSU-rRNA)"/>
    <property type="evidence" value="ECO:0007669"/>
    <property type="project" value="TreeGrafter"/>
</dbReference>
<dbReference type="InterPro" id="IPR050590">
    <property type="entry name" value="Exosome_comp_Rrp42_subfam"/>
</dbReference>
<evidence type="ECO:0000256" key="11">
    <source>
        <dbReference type="SAM" id="MobiDB-lite"/>
    </source>
</evidence>
<evidence type="ECO:0000256" key="3">
    <source>
        <dbReference type="ARBA" id="ARBA00006678"/>
    </source>
</evidence>
<keyword evidence="5" id="KW-0963">Cytoplasm</keyword>
<dbReference type="InterPro" id="IPR015847">
    <property type="entry name" value="ExoRNase_PH_dom2"/>
</dbReference>
<dbReference type="InterPro" id="IPR027408">
    <property type="entry name" value="PNPase/RNase_PH_dom_sf"/>
</dbReference>
<accession>A0A8J1TGR9</accession>
<dbReference type="PANTHER" id="PTHR11097:SF14">
    <property type="entry name" value="EXOSOME COMPLEX COMPONENT RRP45"/>
    <property type="match status" value="1"/>
</dbReference>
<dbReference type="Proteomes" id="UP000749559">
    <property type="component" value="Unassembled WGS sequence"/>
</dbReference>
<feature type="region of interest" description="Disordered" evidence="11">
    <location>
        <begin position="408"/>
        <end position="445"/>
    </location>
</feature>
<keyword evidence="9" id="KW-0539">Nucleus</keyword>
<name>A0A8J1TGR9_OWEFU</name>
<evidence type="ECO:0000313" key="13">
    <source>
        <dbReference type="Proteomes" id="UP000749559"/>
    </source>
</evidence>
<dbReference type="GO" id="GO:0016075">
    <property type="term" value="P:rRNA catabolic process"/>
    <property type="evidence" value="ECO:0007669"/>
    <property type="project" value="TreeGrafter"/>
</dbReference>
<dbReference type="InterPro" id="IPR036345">
    <property type="entry name" value="ExoRNase_PH_dom2_sf"/>
</dbReference>
<dbReference type="GO" id="GO:0034473">
    <property type="term" value="P:U1 snRNA 3'-end processing"/>
    <property type="evidence" value="ECO:0007669"/>
    <property type="project" value="TreeGrafter"/>
</dbReference>
<dbReference type="GO" id="GO:0000177">
    <property type="term" value="C:cytoplasmic exosome (RNase complex)"/>
    <property type="evidence" value="ECO:0007669"/>
    <property type="project" value="TreeGrafter"/>
</dbReference>
<dbReference type="GO" id="GO:0005730">
    <property type="term" value="C:nucleolus"/>
    <property type="evidence" value="ECO:0007669"/>
    <property type="project" value="UniProtKB-SubCell"/>
</dbReference>
<dbReference type="GO" id="GO:0071028">
    <property type="term" value="P:nuclear mRNA surveillance"/>
    <property type="evidence" value="ECO:0007669"/>
    <property type="project" value="TreeGrafter"/>
</dbReference>
<dbReference type="AlphaFoldDB" id="A0A8J1TGR9"/>
<gene>
    <name evidence="12" type="ORF">OFUS_LOCUS4233</name>
</gene>
<keyword evidence="7" id="KW-0271">Exosome</keyword>
<dbReference type="FunFam" id="3.30.230.70:FF:000005">
    <property type="entry name" value="Exosome complex component RRP45"/>
    <property type="match status" value="1"/>
</dbReference>
<dbReference type="Pfam" id="PF01138">
    <property type="entry name" value="RNase_PH"/>
    <property type="match status" value="1"/>
</dbReference>
<dbReference type="InterPro" id="IPR033100">
    <property type="entry name" value="Rrp45"/>
</dbReference>
<dbReference type="InterPro" id="IPR020568">
    <property type="entry name" value="Ribosomal_Su5_D2-typ_SF"/>
</dbReference>
<evidence type="ECO:0000256" key="2">
    <source>
        <dbReference type="ARBA" id="ARBA00004604"/>
    </source>
</evidence>
<comment type="subcellular location">
    <subcellularLocation>
        <location evidence="1">Cytoplasm</location>
    </subcellularLocation>
    <subcellularLocation>
        <location evidence="2">Nucleus</location>
        <location evidence="2">Nucleolus</location>
    </subcellularLocation>
</comment>
<dbReference type="SUPFAM" id="SSF54211">
    <property type="entry name" value="Ribosomal protein S5 domain 2-like"/>
    <property type="match status" value="1"/>
</dbReference>
<evidence type="ECO:0000256" key="1">
    <source>
        <dbReference type="ARBA" id="ARBA00004496"/>
    </source>
</evidence>
<evidence type="ECO:0000313" key="12">
    <source>
        <dbReference type="EMBL" id="CAH1777155.1"/>
    </source>
</evidence>
<evidence type="ECO:0000256" key="10">
    <source>
        <dbReference type="ARBA" id="ARBA00032660"/>
    </source>
</evidence>
<organism evidence="12 13">
    <name type="scientific">Owenia fusiformis</name>
    <name type="common">Polychaete worm</name>
    <dbReference type="NCBI Taxonomy" id="6347"/>
    <lineage>
        <taxon>Eukaryota</taxon>
        <taxon>Metazoa</taxon>
        <taxon>Spiralia</taxon>
        <taxon>Lophotrochozoa</taxon>
        <taxon>Annelida</taxon>
        <taxon>Polychaeta</taxon>
        <taxon>Sedentaria</taxon>
        <taxon>Canalipalpata</taxon>
        <taxon>Sabellida</taxon>
        <taxon>Oweniida</taxon>
        <taxon>Oweniidae</taxon>
        <taxon>Owenia</taxon>
    </lineage>
</organism>